<dbReference type="KEGG" id="cthi:THC_0419"/>
<organism evidence="1 2">
    <name type="scientific">Caldimicrobium thiodismutans</name>
    <dbReference type="NCBI Taxonomy" id="1653476"/>
    <lineage>
        <taxon>Bacteria</taxon>
        <taxon>Pseudomonadati</taxon>
        <taxon>Thermodesulfobacteriota</taxon>
        <taxon>Thermodesulfobacteria</taxon>
        <taxon>Thermodesulfobacteriales</taxon>
        <taxon>Thermodesulfobacteriaceae</taxon>
        <taxon>Caldimicrobium</taxon>
    </lineage>
</organism>
<dbReference type="Gene3D" id="1.25.10.10">
    <property type="entry name" value="Leucine-rich Repeat Variant"/>
    <property type="match status" value="1"/>
</dbReference>
<accession>A0A0U5AWM3</accession>
<dbReference type="STRING" id="1653476.THC_0419"/>
<dbReference type="AlphaFoldDB" id="A0A0U5AWM3"/>
<dbReference type="InterPro" id="IPR016024">
    <property type="entry name" value="ARM-type_fold"/>
</dbReference>
<dbReference type="RefSeq" id="WP_068512660.1">
    <property type="nucleotide sequence ID" value="NZ_AP014945.1"/>
</dbReference>
<dbReference type="OrthoDB" id="7359267at2"/>
<evidence type="ECO:0008006" key="3">
    <source>
        <dbReference type="Google" id="ProtNLM"/>
    </source>
</evidence>
<dbReference type="EMBL" id="AP014945">
    <property type="protein sequence ID" value="BAU22815.1"/>
    <property type="molecule type" value="Genomic_DNA"/>
</dbReference>
<evidence type="ECO:0000313" key="1">
    <source>
        <dbReference type="EMBL" id="BAU22815.1"/>
    </source>
</evidence>
<protein>
    <recommendedName>
        <fullName evidence="3">PBS lyase</fullName>
    </recommendedName>
</protein>
<reference evidence="2" key="2">
    <citation type="journal article" date="2016" name="Int. J. Syst. Evol. Microbiol.">
        <title>Caldimicrobium thiodismutans sp. nov., a sulfur-disproportionating bacterium isolated from a hot spring.</title>
        <authorList>
            <person name="Kojima H."/>
            <person name="Umezawa K."/>
            <person name="Fukui M."/>
        </authorList>
    </citation>
    <scope>NUCLEOTIDE SEQUENCE [LARGE SCALE GENOMIC DNA]</scope>
    <source>
        <strain evidence="2">TF1</strain>
    </source>
</reference>
<dbReference type="Proteomes" id="UP000068196">
    <property type="component" value="Chromosome"/>
</dbReference>
<dbReference type="Pfam" id="PF13646">
    <property type="entry name" value="HEAT_2"/>
    <property type="match status" value="2"/>
</dbReference>
<dbReference type="InterPro" id="IPR011989">
    <property type="entry name" value="ARM-like"/>
</dbReference>
<proteinExistence type="predicted"/>
<sequence length="210" mass="24228">MPIKRKEESEVFDIKEERRSIERNFENLIVQLSSENPKERRWAVRDLIQYKEKASGYLIAQLMKEKDISVREIIISSLITIGDELAIEGLINCLKSDDAHLRNSAIFALSQLPEKVSPYIEKLLNSPEPDMRIFAINILENFKHPDVVKWLTYVIETDNNVNVCGVALNLLAEVETKDAIPAIKKVKEKFKDEQYIQFVADLALKRINES</sequence>
<gene>
    <name evidence="1" type="ORF">THC_0419</name>
</gene>
<evidence type="ECO:0000313" key="2">
    <source>
        <dbReference type="Proteomes" id="UP000068196"/>
    </source>
</evidence>
<name>A0A0U5AWM3_9BACT</name>
<reference evidence="1 2" key="1">
    <citation type="journal article" date="2016" name="Int. J. Syst. Evol. Microbiol.">
        <title>Caldimicrobium thiodismutans sp. nov., a sulfur-disproportionating bacterium isolated from a hot spring, and emended description of the genus Caldimicrobium.</title>
        <authorList>
            <person name="Kojima H."/>
            <person name="Umezawa K."/>
            <person name="Fukui M."/>
        </authorList>
    </citation>
    <scope>NUCLEOTIDE SEQUENCE [LARGE SCALE GENOMIC DNA]</scope>
    <source>
        <strain evidence="1 2">TF1</strain>
    </source>
</reference>
<keyword evidence="2" id="KW-1185">Reference proteome</keyword>
<dbReference type="SUPFAM" id="SSF48371">
    <property type="entry name" value="ARM repeat"/>
    <property type="match status" value="1"/>
</dbReference>